<organism evidence="3 4">
    <name type="scientific">Legionella bozemanae</name>
    <name type="common">Fluoribacter bozemanae</name>
    <dbReference type="NCBI Taxonomy" id="447"/>
    <lineage>
        <taxon>Bacteria</taxon>
        <taxon>Pseudomonadati</taxon>
        <taxon>Pseudomonadota</taxon>
        <taxon>Gammaproteobacteria</taxon>
        <taxon>Legionellales</taxon>
        <taxon>Legionellaceae</taxon>
        <taxon>Legionella</taxon>
    </lineage>
</organism>
<dbReference type="CDD" id="cd19078">
    <property type="entry name" value="AKR_AKR13C1_2"/>
    <property type="match status" value="1"/>
</dbReference>
<dbReference type="Pfam" id="PF00248">
    <property type="entry name" value="Aldo_ket_red"/>
    <property type="match status" value="1"/>
</dbReference>
<dbReference type="InterPro" id="IPR036812">
    <property type="entry name" value="NAD(P)_OxRdtase_dom_sf"/>
</dbReference>
<name>A0A0W0RF80_LEGBO</name>
<dbReference type="InterPro" id="IPR023210">
    <property type="entry name" value="NADP_OxRdtase_dom"/>
</dbReference>
<feature type="domain" description="NADP-dependent oxidoreductase" evidence="2">
    <location>
        <begin position="16"/>
        <end position="310"/>
    </location>
</feature>
<dbReference type="EMBL" id="LNXU01000045">
    <property type="protein sequence ID" value="KTC69690.1"/>
    <property type="molecule type" value="Genomic_DNA"/>
</dbReference>
<evidence type="ECO:0000313" key="4">
    <source>
        <dbReference type="Proteomes" id="UP000054695"/>
    </source>
</evidence>
<dbReference type="SUPFAM" id="SSF51430">
    <property type="entry name" value="NAD(P)-linked oxidoreductase"/>
    <property type="match status" value="1"/>
</dbReference>
<reference evidence="3 4" key="1">
    <citation type="submission" date="2015-11" db="EMBL/GenBank/DDBJ databases">
        <title>Genomic analysis of 38 Legionella species identifies large and diverse effector repertoires.</title>
        <authorList>
            <person name="Burstein D."/>
            <person name="Amaro F."/>
            <person name="Zusman T."/>
            <person name="Lifshitz Z."/>
            <person name="Cohen O."/>
            <person name="Gilbert J.A."/>
            <person name="Pupko T."/>
            <person name="Shuman H.A."/>
            <person name="Segal G."/>
        </authorList>
    </citation>
    <scope>NUCLEOTIDE SEQUENCE [LARGE SCALE GENOMIC DNA]</scope>
    <source>
        <strain evidence="3 4">WIGA</strain>
    </source>
</reference>
<proteinExistence type="predicted"/>
<dbReference type="InterPro" id="IPR050791">
    <property type="entry name" value="Aldo-Keto_reductase"/>
</dbReference>
<dbReference type="Gene3D" id="3.20.20.100">
    <property type="entry name" value="NADP-dependent oxidoreductase domain"/>
    <property type="match status" value="1"/>
</dbReference>
<keyword evidence="4" id="KW-1185">Reference proteome</keyword>
<dbReference type="PATRIC" id="fig|447.4.peg.3427"/>
<evidence type="ECO:0000259" key="2">
    <source>
        <dbReference type="Pfam" id="PF00248"/>
    </source>
</evidence>
<dbReference type="PANTHER" id="PTHR43625">
    <property type="entry name" value="AFLATOXIN B1 ALDEHYDE REDUCTASE"/>
    <property type="match status" value="1"/>
</dbReference>
<dbReference type="STRING" id="447.Lboz_3206"/>
<dbReference type="GO" id="GO:0005737">
    <property type="term" value="C:cytoplasm"/>
    <property type="evidence" value="ECO:0007669"/>
    <property type="project" value="TreeGrafter"/>
</dbReference>
<dbReference type="AlphaFoldDB" id="A0A0W0RF80"/>
<dbReference type="RefSeq" id="WP_058460747.1">
    <property type="nucleotide sequence ID" value="NZ_CAAAIY010000007.1"/>
</dbReference>
<dbReference type="OrthoDB" id="9772407at2"/>
<dbReference type="Proteomes" id="UP000054695">
    <property type="component" value="Unassembled WGS sequence"/>
</dbReference>
<dbReference type="PANTHER" id="PTHR43625:SF77">
    <property type="entry name" value="ALDO-KETO REDUCTASE"/>
    <property type="match status" value="1"/>
</dbReference>
<keyword evidence="1" id="KW-0560">Oxidoreductase</keyword>
<comment type="caution">
    <text evidence="3">The sequence shown here is derived from an EMBL/GenBank/DDBJ whole genome shotgun (WGS) entry which is preliminary data.</text>
</comment>
<sequence length="331" mass="36805">MQKRKLGKSGLEVSALGLGCMGMSYSYGPPADKQEMISLLHAAIELGITFFDTAEVYGPFTNEELLGEALAPYRGKVVVATKFGFKLNPTGNKRWSGLDSHPKHIKHVAEASLKRLKLEAIDVFYQHRVDPEVPIEEVAGAIKDLIHEGKIKHFGLCEASEHTIRRAHKIHPITVVQSEYSLWTRGSEAEILPTLEELGIGFVPYSPLGRGFLTGNINQNTQFDSSDFRNTLPRFTSEARQANQALIDEIAKIAARKKATPAQIALAWLLAQKPWIVPIPGTRKLARLQENIKATEINLTSEDLNEINRATAQITIMGDRYPENLEKMTGR</sequence>
<gene>
    <name evidence="3" type="ORF">Lboz_3206</name>
</gene>
<protein>
    <submittedName>
        <fullName evidence="3">Aldo/keto reductase</fullName>
    </submittedName>
</protein>
<evidence type="ECO:0000256" key="1">
    <source>
        <dbReference type="ARBA" id="ARBA00023002"/>
    </source>
</evidence>
<accession>A0A0W0RF80</accession>
<dbReference type="GO" id="GO:0016491">
    <property type="term" value="F:oxidoreductase activity"/>
    <property type="evidence" value="ECO:0007669"/>
    <property type="project" value="UniProtKB-KW"/>
</dbReference>
<evidence type="ECO:0000313" key="3">
    <source>
        <dbReference type="EMBL" id="KTC69690.1"/>
    </source>
</evidence>